<dbReference type="OrthoDB" id="9831439at2"/>
<organism evidence="1 2">
    <name type="scientific">Winogradskyella pacifica</name>
    <dbReference type="NCBI Taxonomy" id="664642"/>
    <lineage>
        <taxon>Bacteria</taxon>
        <taxon>Pseudomonadati</taxon>
        <taxon>Bacteroidota</taxon>
        <taxon>Flavobacteriia</taxon>
        <taxon>Flavobacteriales</taxon>
        <taxon>Flavobacteriaceae</taxon>
        <taxon>Winogradskyella</taxon>
    </lineage>
</organism>
<dbReference type="RefSeq" id="WP_115813102.1">
    <property type="nucleotide sequence ID" value="NZ_QREI01000027.1"/>
</dbReference>
<proteinExistence type="predicted"/>
<comment type="caution">
    <text evidence="1">The sequence shown here is derived from an EMBL/GenBank/DDBJ whole genome shotgun (WGS) entry which is preliminary data.</text>
</comment>
<accession>A0A3D9LID0</accession>
<dbReference type="AlphaFoldDB" id="A0A3D9LID0"/>
<evidence type="ECO:0000313" key="1">
    <source>
        <dbReference type="EMBL" id="REE06932.1"/>
    </source>
</evidence>
<sequence>MKSDKLNTFNDLKNTVWIDSLCNEFHFKDSTFIKKRLFEKESNLDEVGKLKLHNEIELLFIDDFDEIEKYYLKSELNGKLEFISLDRYLNNITLFKKDSIKKNGLEILELQIKIRPTFLSSSGLRDLTITQDKKIEYRRAENKYELETVTFSDSTFNQLEKYLEILQFDKYEDKYEFAGFDGANYELNIKTNLYTKAIECTQRPTEGLWNLISFIDYKLQTEQNTTANKVLWQKTSKNSLIFH</sequence>
<dbReference type="EMBL" id="QREI01000027">
    <property type="protein sequence ID" value="REE06932.1"/>
    <property type="molecule type" value="Genomic_DNA"/>
</dbReference>
<keyword evidence="2" id="KW-1185">Reference proteome</keyword>
<reference evidence="1 2" key="1">
    <citation type="submission" date="2018-07" db="EMBL/GenBank/DDBJ databases">
        <title>Genomic Encyclopedia of Type Strains, Phase III (KMG-III): the genomes of soil and plant-associated and newly described type strains.</title>
        <authorList>
            <person name="Whitman W."/>
        </authorList>
    </citation>
    <scope>NUCLEOTIDE SEQUENCE [LARGE SCALE GENOMIC DNA]</scope>
    <source>
        <strain evidence="1 2">CECT 7948</strain>
    </source>
</reference>
<dbReference type="Proteomes" id="UP000256919">
    <property type="component" value="Unassembled WGS sequence"/>
</dbReference>
<protein>
    <submittedName>
        <fullName evidence="1">Uncharacterized protein</fullName>
    </submittedName>
</protein>
<gene>
    <name evidence="1" type="ORF">DFQ09_1273</name>
</gene>
<name>A0A3D9LID0_9FLAO</name>
<evidence type="ECO:0000313" key="2">
    <source>
        <dbReference type="Proteomes" id="UP000256919"/>
    </source>
</evidence>